<dbReference type="AlphaFoldDB" id="A0A5J4QEI7"/>
<name>A0A5J4QEI7_9ZZZZ</name>
<organism evidence="1">
    <name type="scientific">termite gut metagenome</name>
    <dbReference type="NCBI Taxonomy" id="433724"/>
    <lineage>
        <taxon>unclassified sequences</taxon>
        <taxon>metagenomes</taxon>
        <taxon>organismal metagenomes</taxon>
    </lineage>
</organism>
<accession>A0A5J4QEI7</accession>
<sequence>DWRNNGIVPYIQIKGKIIYRESEILKWLNEMKAL</sequence>
<protein>
    <submittedName>
        <fullName evidence="1">Uncharacterized protein</fullName>
    </submittedName>
</protein>
<evidence type="ECO:0000313" key="1">
    <source>
        <dbReference type="EMBL" id="KAA6319271.1"/>
    </source>
</evidence>
<reference evidence="1" key="1">
    <citation type="submission" date="2019-03" db="EMBL/GenBank/DDBJ databases">
        <title>Single cell metagenomics reveals metabolic interactions within the superorganism composed of flagellate Streblomastix strix and complex community of Bacteroidetes bacteria on its surface.</title>
        <authorList>
            <person name="Treitli S.C."/>
            <person name="Kolisko M."/>
            <person name="Husnik F."/>
            <person name="Keeling P."/>
            <person name="Hampl V."/>
        </authorList>
    </citation>
    <scope>NUCLEOTIDE SEQUENCE</scope>
    <source>
        <strain evidence="1">STM</strain>
    </source>
</reference>
<gene>
    <name evidence="1" type="ORF">EZS27_030813</name>
</gene>
<dbReference type="EMBL" id="SNRY01003934">
    <property type="protein sequence ID" value="KAA6319271.1"/>
    <property type="molecule type" value="Genomic_DNA"/>
</dbReference>
<comment type="caution">
    <text evidence="1">The sequence shown here is derived from an EMBL/GenBank/DDBJ whole genome shotgun (WGS) entry which is preliminary data.</text>
</comment>
<proteinExistence type="predicted"/>
<feature type="non-terminal residue" evidence="1">
    <location>
        <position position="1"/>
    </location>
</feature>